<comment type="caution">
    <text evidence="12">The sequence shown here is derived from an EMBL/GenBank/DDBJ whole genome shotgun (WGS) entry which is preliminary data.</text>
</comment>
<sequence>MKVLQVPSCISIIMAPYWILYNQTFLRDNFNNIPIAFRAFGYYVLATCVKVFIMVSGVPELIGNYLVGEKLVITIMDTMVLIGLAMVIRRKNYSKANVSSIILNNALGWSLPKNIATSLFEFVRCFNDLDYSNRFLFAAMQTNLHVLSTVVFAGLFFMWHHDKGRRFTYDIMIVIATILGPLMSMINDVEDEEVTNGHFTFFLCQIVMTYFLALVVRRQFNRIDEAPKSA</sequence>
<evidence type="ECO:0000256" key="8">
    <source>
        <dbReference type="ARBA" id="ARBA00034739"/>
    </source>
</evidence>
<evidence type="ECO:0000256" key="5">
    <source>
        <dbReference type="ARBA" id="ARBA00022824"/>
    </source>
</evidence>
<evidence type="ECO:0000256" key="7">
    <source>
        <dbReference type="ARBA" id="ARBA00023136"/>
    </source>
</evidence>
<comment type="subcellular location">
    <subcellularLocation>
        <location evidence="2">Cell membrane</location>
        <topology evidence="2">Multi-pass membrane protein</topology>
    </subcellularLocation>
    <subcellularLocation>
        <location evidence="1">Endoplasmic reticulum membrane</location>
        <topology evidence="1">Multi-pass membrane protein</topology>
    </subcellularLocation>
</comment>
<evidence type="ECO:0000256" key="10">
    <source>
        <dbReference type="ARBA" id="ARBA00034899"/>
    </source>
</evidence>
<keyword evidence="4 11" id="KW-0812">Transmembrane</keyword>
<dbReference type="AlphaFoldDB" id="A0AAD8LQG8"/>
<accession>A0AAD8LQG8</accession>
<comment type="similarity">
    <text evidence="8">Belongs to the TMEM147 family.</text>
</comment>
<feature type="transmembrane region" description="Helical" evidence="11">
    <location>
        <begin position="71"/>
        <end position="89"/>
    </location>
</feature>
<evidence type="ECO:0000256" key="3">
    <source>
        <dbReference type="ARBA" id="ARBA00022475"/>
    </source>
</evidence>
<reference evidence="12" key="1">
    <citation type="submission" date="2023-08" db="EMBL/GenBank/DDBJ databases">
        <title>Draft sequence of the Babesia gibsoni genome.</title>
        <authorList>
            <person name="Yamagishi J.Y."/>
            <person name="Xuan X.X."/>
        </authorList>
    </citation>
    <scope>NUCLEOTIDE SEQUENCE</scope>
    <source>
        <strain evidence="12">Azabu</strain>
    </source>
</reference>
<evidence type="ECO:0000256" key="2">
    <source>
        <dbReference type="ARBA" id="ARBA00004651"/>
    </source>
</evidence>
<evidence type="ECO:0000256" key="4">
    <source>
        <dbReference type="ARBA" id="ARBA00022692"/>
    </source>
</evidence>
<organism evidence="12 13">
    <name type="scientific">Babesia gibsoni</name>
    <dbReference type="NCBI Taxonomy" id="33632"/>
    <lineage>
        <taxon>Eukaryota</taxon>
        <taxon>Sar</taxon>
        <taxon>Alveolata</taxon>
        <taxon>Apicomplexa</taxon>
        <taxon>Aconoidasida</taxon>
        <taxon>Piroplasmida</taxon>
        <taxon>Babesiidae</taxon>
        <taxon>Babesia</taxon>
    </lineage>
</organism>
<protein>
    <recommendedName>
        <fullName evidence="9">BOS complex subunit TMEM147</fullName>
    </recommendedName>
    <alternativeName>
        <fullName evidence="10">Transmembrane protein 147</fullName>
    </alternativeName>
</protein>
<feature type="transmembrane region" description="Helical" evidence="11">
    <location>
        <begin position="169"/>
        <end position="186"/>
    </location>
</feature>
<feature type="transmembrane region" description="Helical" evidence="11">
    <location>
        <begin position="198"/>
        <end position="216"/>
    </location>
</feature>
<name>A0AAD8LQG8_BABGI</name>
<keyword evidence="3" id="KW-1003">Cell membrane</keyword>
<gene>
    <name evidence="12" type="ORF">BgAZ_305240</name>
</gene>
<dbReference type="Proteomes" id="UP001230268">
    <property type="component" value="Unassembled WGS sequence"/>
</dbReference>
<dbReference type="InterPro" id="IPR019164">
    <property type="entry name" value="TMEM147"/>
</dbReference>
<feature type="transmembrane region" description="Helical" evidence="11">
    <location>
        <begin position="135"/>
        <end position="157"/>
    </location>
</feature>
<keyword evidence="6 11" id="KW-1133">Transmembrane helix</keyword>
<keyword evidence="7 11" id="KW-0472">Membrane</keyword>
<evidence type="ECO:0000313" key="12">
    <source>
        <dbReference type="EMBL" id="KAK1443006.1"/>
    </source>
</evidence>
<evidence type="ECO:0000256" key="1">
    <source>
        <dbReference type="ARBA" id="ARBA00004477"/>
    </source>
</evidence>
<dbReference type="EMBL" id="JAVEPI010000003">
    <property type="protein sequence ID" value="KAK1443006.1"/>
    <property type="molecule type" value="Genomic_DNA"/>
</dbReference>
<evidence type="ECO:0000256" key="6">
    <source>
        <dbReference type="ARBA" id="ARBA00022989"/>
    </source>
</evidence>
<proteinExistence type="inferred from homology"/>
<evidence type="ECO:0000256" key="11">
    <source>
        <dbReference type="SAM" id="Phobius"/>
    </source>
</evidence>
<dbReference type="GO" id="GO:0005886">
    <property type="term" value="C:plasma membrane"/>
    <property type="evidence" value="ECO:0007669"/>
    <property type="project" value="UniProtKB-SubCell"/>
</dbReference>
<dbReference type="GO" id="GO:0005789">
    <property type="term" value="C:endoplasmic reticulum membrane"/>
    <property type="evidence" value="ECO:0007669"/>
    <property type="project" value="UniProtKB-SubCell"/>
</dbReference>
<keyword evidence="13" id="KW-1185">Reference proteome</keyword>
<dbReference type="Pfam" id="PF09767">
    <property type="entry name" value="DUF2053"/>
    <property type="match status" value="1"/>
</dbReference>
<dbReference type="PANTHER" id="PTHR12869">
    <property type="entry name" value="SMALL SEVEN TRANSMEMBRANE DOMAIN-CONTAINING PROTEIN"/>
    <property type="match status" value="1"/>
</dbReference>
<feature type="transmembrane region" description="Helical" evidence="11">
    <location>
        <begin position="40"/>
        <end position="59"/>
    </location>
</feature>
<evidence type="ECO:0000313" key="13">
    <source>
        <dbReference type="Proteomes" id="UP001230268"/>
    </source>
</evidence>
<feature type="transmembrane region" description="Helical" evidence="11">
    <location>
        <begin position="101"/>
        <end position="123"/>
    </location>
</feature>
<evidence type="ECO:0000256" key="9">
    <source>
        <dbReference type="ARBA" id="ARBA00034846"/>
    </source>
</evidence>
<dbReference type="PANTHER" id="PTHR12869:SF0">
    <property type="entry name" value="BOS COMPLEX SUBUNIT TMEM147"/>
    <property type="match status" value="1"/>
</dbReference>
<keyword evidence="5" id="KW-0256">Endoplasmic reticulum</keyword>